<protein>
    <submittedName>
        <fullName evidence="2">Uncharacterized protein</fullName>
    </submittedName>
</protein>
<proteinExistence type="predicted"/>
<name>A0A484HEE2_9BACT</name>
<sequence length="81" mass="9234">MDFFKKMDPVEREIALLEIVQGSIMLEGMHETAEELEKRVAALKEKRKALTPNETRAVHEPPLQPKSTPCRADGWALSPEY</sequence>
<gene>
    <name evidence="2" type="ORF">EPICR_110048</name>
</gene>
<feature type="region of interest" description="Disordered" evidence="1">
    <location>
        <begin position="48"/>
        <end position="81"/>
    </location>
</feature>
<reference evidence="2" key="1">
    <citation type="submission" date="2019-01" db="EMBL/GenBank/DDBJ databases">
        <authorList>
            <consortium name="Genoscope - CEA"/>
            <person name="William W."/>
        </authorList>
    </citation>
    <scope>NUCLEOTIDE SEQUENCE</scope>
    <source>
        <strain evidence="2">CR-1</strain>
    </source>
</reference>
<dbReference type="AlphaFoldDB" id="A0A484HEE2"/>
<evidence type="ECO:0000256" key="1">
    <source>
        <dbReference type="SAM" id="MobiDB-lite"/>
    </source>
</evidence>
<accession>A0A484HEE2</accession>
<dbReference type="EMBL" id="CAACVI010000003">
    <property type="protein sequence ID" value="VEN73081.1"/>
    <property type="molecule type" value="Genomic_DNA"/>
</dbReference>
<organism evidence="2">
    <name type="scientific">uncultured Desulfobacteraceae bacterium</name>
    <dbReference type="NCBI Taxonomy" id="218296"/>
    <lineage>
        <taxon>Bacteria</taxon>
        <taxon>Pseudomonadati</taxon>
        <taxon>Thermodesulfobacteriota</taxon>
        <taxon>Desulfobacteria</taxon>
        <taxon>Desulfobacterales</taxon>
        <taxon>Desulfobacteraceae</taxon>
        <taxon>environmental samples</taxon>
    </lineage>
</organism>
<evidence type="ECO:0000313" key="2">
    <source>
        <dbReference type="EMBL" id="VEN73081.1"/>
    </source>
</evidence>